<accession>A0A7R9KBI6</accession>
<sequence>MKMLFWDNMCIHCRQCLCGNRVTIISLWVKNLLEEMQQNVLQEVKILSKLNSKFVVKFYNSWIESSYLYIQMEYCSQSLKQILKDKAIVFATQPEEPINSIFKEILECVQYLHECKPPIIHRDIKPDNILLTYDSTNNRFIKLCDFGLATNQSEPSIRDNHSIVGTIRYIAPEVYSGRYNHKSDIYSLNVVGKQLFHLDLK</sequence>
<dbReference type="OrthoDB" id="248923at2759"/>
<evidence type="ECO:0000256" key="2">
    <source>
        <dbReference type="ARBA" id="ARBA00022741"/>
    </source>
</evidence>
<evidence type="ECO:0000259" key="6">
    <source>
        <dbReference type="PROSITE" id="PS50011"/>
    </source>
</evidence>
<dbReference type="SUPFAM" id="SSF56112">
    <property type="entry name" value="Protein kinase-like (PK-like)"/>
    <property type="match status" value="1"/>
</dbReference>
<dbReference type="AlphaFoldDB" id="A0A7R9KBI6"/>
<feature type="domain" description="Protein kinase" evidence="6">
    <location>
        <begin position="1"/>
        <end position="201"/>
    </location>
</feature>
<dbReference type="PROSITE" id="PS50011">
    <property type="entry name" value="PROTEIN_KINASE_DOM"/>
    <property type="match status" value="1"/>
</dbReference>
<evidence type="ECO:0000256" key="1">
    <source>
        <dbReference type="ARBA" id="ARBA00022679"/>
    </source>
</evidence>
<keyword evidence="8" id="KW-1185">Reference proteome</keyword>
<dbReference type="InterPro" id="IPR008271">
    <property type="entry name" value="Ser/Thr_kinase_AS"/>
</dbReference>
<dbReference type="GO" id="GO:0004694">
    <property type="term" value="F:eukaryotic translation initiation factor 2alpha kinase activity"/>
    <property type="evidence" value="ECO:0007669"/>
    <property type="project" value="TreeGrafter"/>
</dbReference>
<evidence type="ECO:0000256" key="5">
    <source>
        <dbReference type="ARBA" id="ARBA00037982"/>
    </source>
</evidence>
<dbReference type="InterPro" id="IPR000719">
    <property type="entry name" value="Prot_kinase_dom"/>
</dbReference>
<dbReference type="GO" id="GO:0005524">
    <property type="term" value="F:ATP binding"/>
    <property type="evidence" value="ECO:0007669"/>
    <property type="project" value="UniProtKB-KW"/>
</dbReference>
<keyword evidence="2" id="KW-0547">Nucleotide-binding</keyword>
<dbReference type="EMBL" id="OC854639">
    <property type="protein sequence ID" value="CAD7619834.1"/>
    <property type="molecule type" value="Genomic_DNA"/>
</dbReference>
<evidence type="ECO:0000256" key="3">
    <source>
        <dbReference type="ARBA" id="ARBA00022777"/>
    </source>
</evidence>
<dbReference type="PANTHER" id="PTHR11042:SF136">
    <property type="entry name" value="EIF-2-ALPHA KINASE GCN2"/>
    <property type="match status" value="1"/>
</dbReference>
<dbReference type="Gene3D" id="1.10.510.10">
    <property type="entry name" value="Transferase(Phosphotransferase) domain 1"/>
    <property type="match status" value="1"/>
</dbReference>
<gene>
    <name evidence="7" type="ORF">OSB1V03_LOCUS332</name>
</gene>
<keyword evidence="3" id="KW-0418">Kinase</keyword>
<dbReference type="EMBL" id="CAJPIZ010000064">
    <property type="protein sequence ID" value="CAG2100264.1"/>
    <property type="molecule type" value="Genomic_DNA"/>
</dbReference>
<keyword evidence="1" id="KW-0808">Transferase</keyword>
<keyword evidence="4" id="KW-0067">ATP-binding</keyword>
<dbReference type="GO" id="GO:0005634">
    <property type="term" value="C:nucleus"/>
    <property type="evidence" value="ECO:0007669"/>
    <property type="project" value="TreeGrafter"/>
</dbReference>
<organism evidence="7">
    <name type="scientific">Medioppia subpectinata</name>
    <dbReference type="NCBI Taxonomy" id="1979941"/>
    <lineage>
        <taxon>Eukaryota</taxon>
        <taxon>Metazoa</taxon>
        <taxon>Ecdysozoa</taxon>
        <taxon>Arthropoda</taxon>
        <taxon>Chelicerata</taxon>
        <taxon>Arachnida</taxon>
        <taxon>Acari</taxon>
        <taxon>Acariformes</taxon>
        <taxon>Sarcoptiformes</taxon>
        <taxon>Oribatida</taxon>
        <taxon>Brachypylina</taxon>
        <taxon>Oppioidea</taxon>
        <taxon>Oppiidae</taxon>
        <taxon>Medioppia</taxon>
    </lineage>
</organism>
<dbReference type="GO" id="GO:0005829">
    <property type="term" value="C:cytosol"/>
    <property type="evidence" value="ECO:0007669"/>
    <property type="project" value="TreeGrafter"/>
</dbReference>
<reference evidence="7" key="1">
    <citation type="submission" date="2020-11" db="EMBL/GenBank/DDBJ databases">
        <authorList>
            <person name="Tran Van P."/>
        </authorList>
    </citation>
    <scope>NUCLEOTIDE SEQUENCE</scope>
</reference>
<dbReference type="InterPro" id="IPR050339">
    <property type="entry name" value="CC_SR_Kinase"/>
</dbReference>
<dbReference type="PANTHER" id="PTHR11042">
    <property type="entry name" value="EUKARYOTIC TRANSLATION INITIATION FACTOR 2-ALPHA KINASE EIF2-ALPHA KINASE -RELATED"/>
    <property type="match status" value="1"/>
</dbReference>
<dbReference type="PROSITE" id="PS00108">
    <property type="entry name" value="PROTEIN_KINASE_ST"/>
    <property type="match status" value="1"/>
</dbReference>
<dbReference type="SMART" id="SM00220">
    <property type="entry name" value="S_TKc"/>
    <property type="match status" value="1"/>
</dbReference>
<name>A0A7R9KBI6_9ACAR</name>
<evidence type="ECO:0000313" key="7">
    <source>
        <dbReference type="EMBL" id="CAD7619834.1"/>
    </source>
</evidence>
<dbReference type="InterPro" id="IPR011009">
    <property type="entry name" value="Kinase-like_dom_sf"/>
</dbReference>
<protein>
    <recommendedName>
        <fullName evidence="6">Protein kinase domain-containing protein</fullName>
    </recommendedName>
</protein>
<dbReference type="GO" id="GO:1990625">
    <property type="term" value="P:negative regulation of cytoplasmic translational initiation in response to stress"/>
    <property type="evidence" value="ECO:0007669"/>
    <property type="project" value="TreeGrafter"/>
</dbReference>
<evidence type="ECO:0000256" key="4">
    <source>
        <dbReference type="ARBA" id="ARBA00022840"/>
    </source>
</evidence>
<comment type="similarity">
    <text evidence="5">Belongs to the protein kinase superfamily. Ser/Thr protein kinase family. GCN2 subfamily.</text>
</comment>
<dbReference type="Pfam" id="PF00069">
    <property type="entry name" value="Pkinase"/>
    <property type="match status" value="1"/>
</dbReference>
<evidence type="ECO:0000313" key="8">
    <source>
        <dbReference type="Proteomes" id="UP000759131"/>
    </source>
</evidence>
<dbReference type="Proteomes" id="UP000759131">
    <property type="component" value="Unassembled WGS sequence"/>
</dbReference>
<proteinExistence type="inferred from homology"/>